<dbReference type="Gene3D" id="3.40.1620.10">
    <property type="entry name" value="YefM-like domain"/>
    <property type="match status" value="1"/>
</dbReference>
<comment type="similarity">
    <text evidence="1 2">Belongs to the phD/YefM antitoxin family.</text>
</comment>
<gene>
    <name evidence="4" type="ORF">V6X30_09055</name>
</gene>
<dbReference type="InterPro" id="IPR036165">
    <property type="entry name" value="YefM-like_sf"/>
</dbReference>
<dbReference type="EMBL" id="JBAKFF010000001">
    <property type="protein sequence ID" value="MEX0431549.1"/>
    <property type="molecule type" value="Genomic_DNA"/>
</dbReference>
<name>A0ABV3TCE9_9GAMM</name>
<comment type="caution">
    <text evidence="4">The sequence shown here is derived from an EMBL/GenBank/DDBJ whole genome shotgun (WGS) entry which is preliminary data.</text>
</comment>
<comment type="function">
    <text evidence="2">Antitoxin component of a type II toxin-antitoxin (TA) system.</text>
</comment>
<organism evidence="4 5">
    <name type="scientific">Spiribacter insolitus</name>
    <dbReference type="NCBI Taxonomy" id="3122417"/>
    <lineage>
        <taxon>Bacteria</taxon>
        <taxon>Pseudomonadati</taxon>
        <taxon>Pseudomonadota</taxon>
        <taxon>Gammaproteobacteria</taxon>
        <taxon>Chromatiales</taxon>
        <taxon>Ectothiorhodospiraceae</taxon>
        <taxon>Spiribacter</taxon>
    </lineage>
</organism>
<feature type="region of interest" description="Disordered" evidence="3">
    <location>
        <begin position="63"/>
        <end position="82"/>
    </location>
</feature>
<dbReference type="InterPro" id="IPR006442">
    <property type="entry name" value="Antitoxin_Phd/YefM"/>
</dbReference>
<evidence type="ECO:0000313" key="4">
    <source>
        <dbReference type="EMBL" id="MEX0431549.1"/>
    </source>
</evidence>
<evidence type="ECO:0000313" key="5">
    <source>
        <dbReference type="Proteomes" id="UP001556637"/>
    </source>
</evidence>
<keyword evidence="5" id="KW-1185">Reference proteome</keyword>
<reference evidence="4 5" key="1">
    <citation type="submission" date="2024-02" db="EMBL/GenBank/DDBJ databases">
        <title>New especies of Spiribacter isolated from saline water.</title>
        <authorList>
            <person name="Leon M.J."/>
            <person name="De La Haba R."/>
            <person name="Sanchez-Porro C."/>
            <person name="Ventosa A."/>
        </authorList>
    </citation>
    <scope>NUCLEOTIDE SEQUENCE [LARGE SCALE GENOMIC DNA]</scope>
    <source>
        <strain evidence="5">ag22IC4-189</strain>
    </source>
</reference>
<protein>
    <recommendedName>
        <fullName evidence="2">Antitoxin</fullName>
    </recommendedName>
</protein>
<dbReference type="InterPro" id="IPR051416">
    <property type="entry name" value="phD-YefM_TA_antitoxins"/>
</dbReference>
<dbReference type="PANTHER" id="PTHR35377">
    <property type="entry name" value="ANTITOXIN VAPB49-RELATED-RELATED"/>
    <property type="match status" value="1"/>
</dbReference>
<dbReference type="Pfam" id="PF02604">
    <property type="entry name" value="PhdYeFM_antitox"/>
    <property type="match status" value="1"/>
</dbReference>
<evidence type="ECO:0000256" key="2">
    <source>
        <dbReference type="RuleBase" id="RU362080"/>
    </source>
</evidence>
<dbReference type="Proteomes" id="UP001556637">
    <property type="component" value="Unassembled WGS sequence"/>
</dbReference>
<dbReference type="PANTHER" id="PTHR35377:SF4">
    <property type="entry name" value="PREVENT-HOST-DEATH FAMILY PROTEIN"/>
    <property type="match status" value="1"/>
</dbReference>
<proteinExistence type="inferred from homology"/>
<evidence type="ECO:0000256" key="1">
    <source>
        <dbReference type="ARBA" id="ARBA00009981"/>
    </source>
</evidence>
<dbReference type="SUPFAM" id="SSF143120">
    <property type="entry name" value="YefM-like"/>
    <property type="match status" value="1"/>
</dbReference>
<sequence length="82" mass="9251">MDDKSVSLADAKAHLSELTERAARGESVVVTKHGRPVVRFVAIETPRQPIDCTRLRALTDSMPKTEEDAGRFIRRAREGERY</sequence>
<accession>A0ABV3TCE9</accession>
<evidence type="ECO:0000256" key="3">
    <source>
        <dbReference type="SAM" id="MobiDB-lite"/>
    </source>
</evidence>
<dbReference type="NCBIfam" id="TIGR01552">
    <property type="entry name" value="phd_fam"/>
    <property type="match status" value="1"/>
</dbReference>
<dbReference type="RefSeq" id="WP_367984314.1">
    <property type="nucleotide sequence ID" value="NZ_JBAKFF010000001.1"/>
</dbReference>